<dbReference type="InterPro" id="IPR010982">
    <property type="entry name" value="Lambda_DNA-bd_dom_sf"/>
</dbReference>
<organism evidence="1">
    <name type="scientific">Myoviridae sp. ctzwE5</name>
    <dbReference type="NCBI Taxonomy" id="2825214"/>
    <lineage>
        <taxon>Viruses</taxon>
        <taxon>Duplodnaviria</taxon>
        <taxon>Heunggongvirae</taxon>
        <taxon>Uroviricota</taxon>
        <taxon>Caudoviricetes</taxon>
    </lineage>
</organism>
<name>A0A8S5PWC5_9CAUD</name>
<dbReference type="InterPro" id="IPR001387">
    <property type="entry name" value="Cro/C1-type_HTH"/>
</dbReference>
<proteinExistence type="predicted"/>
<reference evidence="1" key="1">
    <citation type="journal article" date="2021" name="Proc. Natl. Acad. Sci. U.S.A.">
        <title>A Catalog of Tens of Thousands of Viruses from Human Metagenomes Reveals Hidden Associations with Chronic Diseases.</title>
        <authorList>
            <person name="Tisza M.J."/>
            <person name="Buck C.B."/>
        </authorList>
    </citation>
    <scope>NUCLEOTIDE SEQUENCE</scope>
    <source>
        <strain evidence="1">CtzwE5</strain>
    </source>
</reference>
<dbReference type="Pfam" id="PF05339">
    <property type="entry name" value="DUF739"/>
    <property type="match status" value="1"/>
</dbReference>
<accession>A0A8S5PWC5</accession>
<dbReference type="SUPFAM" id="SSF47413">
    <property type="entry name" value="lambda repressor-like DNA-binding domains"/>
    <property type="match status" value="1"/>
</dbReference>
<dbReference type="EMBL" id="BK015525">
    <property type="protein sequence ID" value="DAE11048.1"/>
    <property type="molecule type" value="Genomic_DNA"/>
</dbReference>
<dbReference type="CDD" id="cd00093">
    <property type="entry name" value="HTH_XRE"/>
    <property type="match status" value="1"/>
</dbReference>
<evidence type="ECO:0008006" key="2">
    <source>
        <dbReference type="Google" id="ProtNLM"/>
    </source>
</evidence>
<dbReference type="GO" id="GO:0003677">
    <property type="term" value="F:DNA binding"/>
    <property type="evidence" value="ECO:0007669"/>
    <property type="project" value="InterPro"/>
</dbReference>
<protein>
    <recommendedName>
        <fullName evidence="2">DUF739 family protein</fullName>
    </recommendedName>
</protein>
<dbReference type="InterPro" id="IPR008003">
    <property type="entry name" value="DUF739"/>
</dbReference>
<evidence type="ECO:0000313" key="1">
    <source>
        <dbReference type="EMBL" id="DAE11048.1"/>
    </source>
</evidence>
<sequence>MGYTYDKLRGRIIEKYGSQEKYADVLGISTNSLSKKMTGKTGFSQKDITIWADLLNIDKAEYGEYFFN</sequence>